<dbReference type="OrthoDB" id="1742272at2759"/>
<keyword evidence="3" id="KW-1185">Reference proteome</keyword>
<protein>
    <submittedName>
        <fullName evidence="2">Putative serine/threonine-protein kinase D6PKL1</fullName>
    </submittedName>
</protein>
<sequence>MAAMKRLSKPIGLSGVSEAGTIKRLYASVVVQASDSGLSLEEENRSLVEISIVPEKVVMESSGKSTDFSQTSNLEPSNRDAASSPLSAVVNTAKVPKVRIQDVLNPTSAKTSKNLSVSAEIEKKGKTISVTSVSSSQKGVNFYD</sequence>
<name>A0A8K0HZ59_COCNU</name>
<keyword evidence="2" id="KW-0418">Kinase</keyword>
<dbReference type="Proteomes" id="UP000797356">
    <property type="component" value="Chromosome 2"/>
</dbReference>
<evidence type="ECO:0000313" key="3">
    <source>
        <dbReference type="Proteomes" id="UP000797356"/>
    </source>
</evidence>
<dbReference type="AlphaFoldDB" id="A0A8K0HZ59"/>
<dbReference type="EMBL" id="CM017873">
    <property type="protein sequence ID" value="KAG1330991.1"/>
    <property type="molecule type" value="Genomic_DNA"/>
</dbReference>
<reference evidence="2" key="1">
    <citation type="journal article" date="2017" name="Gigascience">
        <title>The genome draft of coconut (Cocos nucifera).</title>
        <authorList>
            <person name="Xiao Y."/>
            <person name="Xu P."/>
            <person name="Fan H."/>
            <person name="Baudouin L."/>
            <person name="Xia W."/>
            <person name="Bocs S."/>
            <person name="Xu J."/>
            <person name="Li Q."/>
            <person name="Guo A."/>
            <person name="Zhou L."/>
            <person name="Li J."/>
            <person name="Wu Y."/>
            <person name="Ma Z."/>
            <person name="Armero A."/>
            <person name="Issali A.E."/>
            <person name="Liu N."/>
            <person name="Peng M."/>
            <person name="Yang Y."/>
        </authorList>
    </citation>
    <scope>NUCLEOTIDE SEQUENCE</scope>
    <source>
        <tissue evidence="2">Spear leaf of Hainan Tall coconut</tissue>
    </source>
</reference>
<keyword evidence="2" id="KW-0808">Transferase</keyword>
<gene>
    <name evidence="2" type="ORF">COCNU_02G009590</name>
</gene>
<evidence type="ECO:0000313" key="2">
    <source>
        <dbReference type="EMBL" id="KAG1330991.1"/>
    </source>
</evidence>
<comment type="caution">
    <text evidence="2">The sequence shown here is derived from an EMBL/GenBank/DDBJ whole genome shotgun (WGS) entry which is preliminary data.</text>
</comment>
<proteinExistence type="predicted"/>
<feature type="compositionally biased region" description="Polar residues" evidence="1">
    <location>
        <begin position="62"/>
        <end position="85"/>
    </location>
</feature>
<evidence type="ECO:0000256" key="1">
    <source>
        <dbReference type="SAM" id="MobiDB-lite"/>
    </source>
</evidence>
<accession>A0A8K0HZ59</accession>
<organism evidence="2 3">
    <name type="scientific">Cocos nucifera</name>
    <name type="common">Coconut palm</name>
    <dbReference type="NCBI Taxonomy" id="13894"/>
    <lineage>
        <taxon>Eukaryota</taxon>
        <taxon>Viridiplantae</taxon>
        <taxon>Streptophyta</taxon>
        <taxon>Embryophyta</taxon>
        <taxon>Tracheophyta</taxon>
        <taxon>Spermatophyta</taxon>
        <taxon>Magnoliopsida</taxon>
        <taxon>Liliopsida</taxon>
        <taxon>Arecaceae</taxon>
        <taxon>Arecoideae</taxon>
        <taxon>Cocoseae</taxon>
        <taxon>Attaleinae</taxon>
        <taxon>Cocos</taxon>
    </lineage>
</organism>
<reference evidence="2" key="2">
    <citation type="submission" date="2019-07" db="EMBL/GenBank/DDBJ databases">
        <authorList>
            <person name="Yang Y."/>
            <person name="Bocs S."/>
            <person name="Baudouin L."/>
        </authorList>
    </citation>
    <scope>NUCLEOTIDE SEQUENCE</scope>
    <source>
        <tissue evidence="2">Spear leaf of Hainan Tall coconut</tissue>
    </source>
</reference>
<dbReference type="GO" id="GO:0016301">
    <property type="term" value="F:kinase activity"/>
    <property type="evidence" value="ECO:0007669"/>
    <property type="project" value="UniProtKB-KW"/>
</dbReference>
<feature type="region of interest" description="Disordered" evidence="1">
    <location>
        <begin position="60"/>
        <end position="85"/>
    </location>
</feature>